<accession>A0A251RW10</accession>
<reference evidence="2" key="1">
    <citation type="journal article" date="2017" name="Nature">
        <title>The sunflower genome provides insights into oil metabolism, flowering and Asterid evolution.</title>
        <authorList>
            <person name="Badouin H."/>
            <person name="Gouzy J."/>
            <person name="Grassa C.J."/>
            <person name="Murat F."/>
            <person name="Staton S.E."/>
            <person name="Cottret L."/>
            <person name="Lelandais-Briere C."/>
            <person name="Owens G.L."/>
            <person name="Carrere S."/>
            <person name="Mayjonade B."/>
            <person name="Legrand L."/>
            <person name="Gill N."/>
            <person name="Kane N.C."/>
            <person name="Bowers J.E."/>
            <person name="Hubner S."/>
            <person name="Bellec A."/>
            <person name="Berard A."/>
            <person name="Berges H."/>
            <person name="Blanchet N."/>
            <person name="Boniface M.C."/>
            <person name="Brunel D."/>
            <person name="Catrice O."/>
            <person name="Chaidir N."/>
            <person name="Claudel C."/>
            <person name="Donnadieu C."/>
            <person name="Faraut T."/>
            <person name="Fievet G."/>
            <person name="Helmstetter N."/>
            <person name="King M."/>
            <person name="Knapp S.J."/>
            <person name="Lai Z."/>
            <person name="Le Paslier M.C."/>
            <person name="Lippi Y."/>
            <person name="Lorenzon L."/>
            <person name="Mandel J.R."/>
            <person name="Marage G."/>
            <person name="Marchand G."/>
            <person name="Marquand E."/>
            <person name="Bret-Mestries E."/>
            <person name="Morien E."/>
            <person name="Nambeesan S."/>
            <person name="Nguyen T."/>
            <person name="Pegot-Espagnet P."/>
            <person name="Pouilly N."/>
            <person name="Raftis F."/>
            <person name="Sallet E."/>
            <person name="Schiex T."/>
            <person name="Thomas J."/>
            <person name="Vandecasteele C."/>
            <person name="Vares D."/>
            <person name="Vear F."/>
            <person name="Vautrin S."/>
            <person name="Crespi M."/>
            <person name="Mangin B."/>
            <person name="Burke J.M."/>
            <person name="Salse J."/>
            <person name="Munos S."/>
            <person name="Vincourt P."/>
            <person name="Rieseberg L.H."/>
            <person name="Langlade N.B."/>
        </authorList>
    </citation>
    <scope>NUCLEOTIDE SEQUENCE [LARGE SCALE GENOMIC DNA]</scope>
    <source>
        <strain evidence="2">cv. SF193</strain>
    </source>
</reference>
<proteinExistence type="predicted"/>
<evidence type="ECO:0000313" key="1">
    <source>
        <dbReference type="EMBL" id="OTF90489.1"/>
    </source>
</evidence>
<keyword evidence="2" id="KW-1185">Reference proteome</keyword>
<dbReference type="AlphaFoldDB" id="A0A251RW10"/>
<dbReference type="InParanoid" id="A0A251RW10"/>
<evidence type="ECO:0000313" key="2">
    <source>
        <dbReference type="Proteomes" id="UP000215914"/>
    </source>
</evidence>
<sequence>MNLSLYDTKLTEFEGGEGFEFDFRVFKMHIARSRVTKSFFHLLSLHLIPSQGFHFGGNFATFSDSADFLSSAPGRSILQSLNQLFLPDVVDTTLSNGTCARAAISSGLLKVAFFLQWQYLICLKNYFLTAKNTW</sequence>
<name>A0A251RW10_HELAN</name>
<dbReference type="EMBL" id="CM007905">
    <property type="protein sequence ID" value="OTF90489.1"/>
    <property type="molecule type" value="Genomic_DNA"/>
</dbReference>
<protein>
    <submittedName>
        <fullName evidence="1">Uncharacterized protein</fullName>
    </submittedName>
</protein>
<dbReference type="Proteomes" id="UP000215914">
    <property type="component" value="Chromosome 16"/>
</dbReference>
<organism evidence="1 2">
    <name type="scientific">Helianthus annuus</name>
    <name type="common">Common sunflower</name>
    <dbReference type="NCBI Taxonomy" id="4232"/>
    <lineage>
        <taxon>Eukaryota</taxon>
        <taxon>Viridiplantae</taxon>
        <taxon>Streptophyta</taxon>
        <taxon>Embryophyta</taxon>
        <taxon>Tracheophyta</taxon>
        <taxon>Spermatophyta</taxon>
        <taxon>Magnoliopsida</taxon>
        <taxon>eudicotyledons</taxon>
        <taxon>Gunneridae</taxon>
        <taxon>Pentapetalae</taxon>
        <taxon>asterids</taxon>
        <taxon>campanulids</taxon>
        <taxon>Asterales</taxon>
        <taxon>Asteraceae</taxon>
        <taxon>Asteroideae</taxon>
        <taxon>Heliantheae alliance</taxon>
        <taxon>Heliantheae</taxon>
        <taxon>Helianthus</taxon>
    </lineage>
</organism>
<gene>
    <name evidence="1" type="ORF">HannXRQ_Chr16g0500201</name>
</gene>